<dbReference type="SUPFAM" id="SSF57850">
    <property type="entry name" value="RING/U-box"/>
    <property type="match status" value="1"/>
</dbReference>
<protein>
    <recommendedName>
        <fullName evidence="4">TRAF-type domain-containing protein</fullName>
    </recommendedName>
</protein>
<reference evidence="2 3" key="1">
    <citation type="journal article" date="2018" name="BMC Genomics">
        <title>The genome of Naegleria lovaniensis, the basis for a comparative approach to unravel pathogenicity factors of the human pathogenic amoeba N. fowleri.</title>
        <authorList>
            <person name="Liechti N."/>
            <person name="Schurch N."/>
            <person name="Bruggmann R."/>
            <person name="Wittwer M."/>
        </authorList>
    </citation>
    <scope>NUCLEOTIDE SEQUENCE [LARGE SCALE GENOMIC DNA]</scope>
    <source>
        <strain evidence="2 3">ATCC 30569</strain>
    </source>
</reference>
<dbReference type="Gene3D" id="3.30.40.10">
    <property type="entry name" value="Zinc/RING finger domain, C3HC4 (zinc finger)"/>
    <property type="match status" value="2"/>
</dbReference>
<keyword evidence="3" id="KW-1185">Reference proteome</keyword>
<dbReference type="SUPFAM" id="SSF49599">
    <property type="entry name" value="TRAF domain-like"/>
    <property type="match status" value="1"/>
</dbReference>
<dbReference type="AlphaFoldDB" id="A0AA88GRY2"/>
<feature type="coiled-coil region" evidence="1">
    <location>
        <begin position="165"/>
        <end position="192"/>
    </location>
</feature>
<comment type="caution">
    <text evidence="2">The sequence shown here is derived from an EMBL/GenBank/DDBJ whole genome shotgun (WGS) entry which is preliminary data.</text>
</comment>
<keyword evidence="1" id="KW-0175">Coiled coil</keyword>
<gene>
    <name evidence="2" type="ORF">C9374_002904</name>
</gene>
<accession>A0AA88GRY2</accession>
<evidence type="ECO:0000256" key="1">
    <source>
        <dbReference type="SAM" id="Coils"/>
    </source>
</evidence>
<evidence type="ECO:0000313" key="3">
    <source>
        <dbReference type="Proteomes" id="UP000816034"/>
    </source>
</evidence>
<name>A0AA88GRY2_NAELO</name>
<evidence type="ECO:0000313" key="2">
    <source>
        <dbReference type="EMBL" id="KAG2385755.1"/>
    </source>
</evidence>
<evidence type="ECO:0008006" key="4">
    <source>
        <dbReference type="Google" id="ProtNLM"/>
    </source>
</evidence>
<organism evidence="2 3">
    <name type="scientific">Naegleria lovaniensis</name>
    <name type="common">Amoeba</name>
    <dbReference type="NCBI Taxonomy" id="51637"/>
    <lineage>
        <taxon>Eukaryota</taxon>
        <taxon>Discoba</taxon>
        <taxon>Heterolobosea</taxon>
        <taxon>Tetramitia</taxon>
        <taxon>Eutetramitia</taxon>
        <taxon>Vahlkampfiidae</taxon>
        <taxon>Naegleria</taxon>
    </lineage>
</organism>
<proteinExistence type="predicted"/>
<sequence length="463" mass="52304">MRLSNSISQEQAFEIPSFLKCSLCSELLQDPVMHTSCQLLFCLKCAPYDQTCSFCHCPFSVESLCKPPKFVVESLQQVMVPCVRCHSMMPRHELDVHMETCPIPCHLGCGAKISPLQQHQHEKELCPMAIVSCSDENHWCDWKGKREQLNTHVQTCPFVGNKEFVSKIQEKLDMLDKKIQKLEELEDRMNDRTVHAFCKGMKTLESYTFRGKKFVSDSSQFVTRNCVFIECELVGPWMFNGCTFENCKLLGSETVKLSKEQMQFENCTFSGEGNTFSGVFIRKWNKNVFESQNVLFSHCALLVEQFQTNLEYLARIENSIIISSQTRLKEIYNSSTTVGFSHFNNHSSFNCTLPKNGLSITLRNSSKVKTYSLEHSFTDGAMLALNKSQASFGVLYKFFLTGQSNGAYCVKKFGKGSMTVEEARPGCLSSNDALFFAEIGSAGSEQEILDACSNVARALGYCF</sequence>
<dbReference type="Proteomes" id="UP000816034">
    <property type="component" value="Unassembled WGS sequence"/>
</dbReference>
<dbReference type="EMBL" id="PYSW02000017">
    <property type="protein sequence ID" value="KAG2385755.1"/>
    <property type="molecule type" value="Genomic_DNA"/>
</dbReference>
<dbReference type="InterPro" id="IPR013083">
    <property type="entry name" value="Znf_RING/FYVE/PHD"/>
</dbReference>
<dbReference type="GeneID" id="68095359"/>
<dbReference type="RefSeq" id="XP_044549748.1">
    <property type="nucleotide sequence ID" value="XM_044692373.1"/>
</dbReference>